<accession>A0A0R0DYG7</accession>
<dbReference type="RefSeq" id="WP_057641954.1">
    <property type="nucleotide sequence ID" value="NZ_LDJP01000092.1"/>
</dbReference>
<evidence type="ECO:0000259" key="1">
    <source>
        <dbReference type="Pfam" id="PF04993"/>
    </source>
</evidence>
<reference evidence="2 3" key="1">
    <citation type="submission" date="2015-05" db="EMBL/GenBank/DDBJ databases">
        <title>Genome sequencing and analysis of members of genus Stenotrophomonas.</title>
        <authorList>
            <person name="Patil P.P."/>
            <person name="Midha S."/>
            <person name="Patil P.B."/>
        </authorList>
    </citation>
    <scope>NUCLEOTIDE SEQUENCE [LARGE SCALE GENOMIC DNA]</scope>
    <source>
        <strain evidence="2 3">JCM 16244</strain>
    </source>
</reference>
<dbReference type="Gene3D" id="3.30.1460.30">
    <property type="entry name" value="YgaC/TfoX-N like chaperone"/>
    <property type="match status" value="1"/>
</dbReference>
<name>A0A0R0DYG7_9GAMM</name>
<keyword evidence="3" id="KW-1185">Reference proteome</keyword>
<evidence type="ECO:0000313" key="3">
    <source>
        <dbReference type="Proteomes" id="UP000050940"/>
    </source>
</evidence>
<dbReference type="OrthoDB" id="8687154at2"/>
<feature type="domain" description="TfoX N-terminal" evidence="1">
    <location>
        <begin position="13"/>
        <end position="94"/>
    </location>
</feature>
<sequence length="109" mass="12022">MATGRDFVEYVAEQLALGARLTHRRMFGEYAFYVDGKVVAFACDNSLFVKPSAAVAELAPLLPQRPPYPVAKDHPVADELLDDADALRALILRTAELMPPPKPARSSRR</sequence>
<dbReference type="STRING" id="659018.ABB34_13810"/>
<dbReference type="AlphaFoldDB" id="A0A0R0DYG7"/>
<dbReference type="InterPro" id="IPR007076">
    <property type="entry name" value="TfoX_N"/>
</dbReference>
<evidence type="ECO:0000313" key="2">
    <source>
        <dbReference type="EMBL" id="KRG82403.1"/>
    </source>
</evidence>
<organism evidence="2 3">
    <name type="scientific">Stenotrophomonas daejeonensis</name>
    <dbReference type="NCBI Taxonomy" id="659018"/>
    <lineage>
        <taxon>Bacteria</taxon>
        <taxon>Pseudomonadati</taxon>
        <taxon>Pseudomonadota</taxon>
        <taxon>Gammaproteobacteria</taxon>
        <taxon>Lysobacterales</taxon>
        <taxon>Lysobacteraceae</taxon>
        <taxon>Stenotrophomonas</taxon>
    </lineage>
</organism>
<dbReference type="EMBL" id="LDJP01000092">
    <property type="protein sequence ID" value="KRG82403.1"/>
    <property type="molecule type" value="Genomic_DNA"/>
</dbReference>
<dbReference type="Proteomes" id="UP000050940">
    <property type="component" value="Unassembled WGS sequence"/>
</dbReference>
<comment type="caution">
    <text evidence="2">The sequence shown here is derived from an EMBL/GenBank/DDBJ whole genome shotgun (WGS) entry which is preliminary data.</text>
</comment>
<gene>
    <name evidence="2" type="ORF">ABB34_13810</name>
</gene>
<protein>
    <submittedName>
        <fullName evidence="2">TfoX domain-containing protein</fullName>
    </submittedName>
</protein>
<dbReference type="Pfam" id="PF04993">
    <property type="entry name" value="TfoX_N"/>
    <property type="match status" value="1"/>
</dbReference>
<dbReference type="SUPFAM" id="SSF159894">
    <property type="entry name" value="YgaC/TfoX-N like"/>
    <property type="match status" value="1"/>
</dbReference>
<proteinExistence type="predicted"/>
<dbReference type="PATRIC" id="fig|659018.3.peg.2994"/>